<organism evidence="2 3">
    <name type="scientific">Brachybacterium faecium (strain ATCC 43885 / DSM 4810 / JCM 11609 / LMG 19847 / NBRC 14762 / NCIMB 9860 / 6-10)</name>
    <dbReference type="NCBI Taxonomy" id="446465"/>
    <lineage>
        <taxon>Bacteria</taxon>
        <taxon>Bacillati</taxon>
        <taxon>Actinomycetota</taxon>
        <taxon>Actinomycetes</taxon>
        <taxon>Micrococcales</taxon>
        <taxon>Dermabacteraceae</taxon>
        <taxon>Brachybacterium</taxon>
    </lineage>
</organism>
<feature type="transmembrane region" description="Helical" evidence="1">
    <location>
        <begin position="155"/>
        <end position="187"/>
    </location>
</feature>
<dbReference type="HOGENOM" id="CLU_1243939_0_0_11"/>
<evidence type="ECO:0000313" key="3">
    <source>
        <dbReference type="Proteomes" id="UP000001919"/>
    </source>
</evidence>
<evidence type="ECO:0000256" key="1">
    <source>
        <dbReference type="SAM" id="Phobius"/>
    </source>
</evidence>
<dbReference type="InterPro" id="IPR006938">
    <property type="entry name" value="DUF624"/>
</dbReference>
<keyword evidence="1" id="KW-0472">Membrane</keyword>
<dbReference type="OrthoDB" id="10017242at2"/>
<dbReference type="Pfam" id="PF04854">
    <property type="entry name" value="DUF624"/>
    <property type="match status" value="1"/>
</dbReference>
<protein>
    <submittedName>
        <fullName evidence="2">Predicted integral membrane protein</fullName>
    </submittedName>
</protein>
<feature type="transmembrane region" description="Helical" evidence="1">
    <location>
        <begin position="75"/>
        <end position="95"/>
    </location>
</feature>
<gene>
    <name evidence="2" type="ordered locus">Bfae_29350</name>
</gene>
<proteinExistence type="predicted"/>
<dbReference type="Proteomes" id="UP000001919">
    <property type="component" value="Chromosome"/>
</dbReference>
<dbReference type="EMBL" id="CP001643">
    <property type="protein sequence ID" value="ACU86696.1"/>
    <property type="molecule type" value="Genomic_DNA"/>
</dbReference>
<dbReference type="STRING" id="446465.Bfae_29350"/>
<reference evidence="2 3" key="1">
    <citation type="journal article" date="2009" name="Stand. Genomic Sci.">
        <title>Complete genome sequence of Brachybacterium faecium type strain (Schefferle 6-10).</title>
        <authorList>
            <person name="Lapidus A."/>
            <person name="Pukall R."/>
            <person name="Labuttii K."/>
            <person name="Copeland A."/>
            <person name="Del Rio T.G."/>
            <person name="Nolan M."/>
            <person name="Chen F."/>
            <person name="Lucas S."/>
            <person name="Tice H."/>
            <person name="Cheng J.F."/>
            <person name="Bruce D."/>
            <person name="Goodwin L."/>
            <person name="Pitluck S."/>
            <person name="Rohde M."/>
            <person name="Goker M."/>
            <person name="Pati A."/>
            <person name="Ivanova N."/>
            <person name="Mavrommatis K."/>
            <person name="Chen A."/>
            <person name="Palaniappan K."/>
            <person name="D'haeseleer P."/>
            <person name="Chain P."/>
            <person name="Bristow J."/>
            <person name="Eisen J.A."/>
            <person name="Markowitz V."/>
            <person name="Hugenholtz P."/>
            <person name="Kyrpides N.C."/>
            <person name="Klenk H.P."/>
        </authorList>
    </citation>
    <scope>NUCLEOTIDE SEQUENCE [LARGE SCALE GENOMIC DNA]</scope>
    <source>
        <strain evidence="3">ATCC 43885 / DSM 4810 / JCM 11609 / LMG 19847 / NBRC 14762 / NCIMB 9860 / 6-10</strain>
    </source>
</reference>
<dbReference type="AlphaFoldDB" id="C7MA26"/>
<accession>C7MA26</accession>
<sequence length="206" mass="20969">MSHQLMAWLQVLTRLVLVQIMMAALTVLGLGLLGAAPAAAAAARVAGPIRRDEALPVVGTMWRTWRATFWRANLAAAPAAVLMAAAAGNLLLLGVGGVRMPPPAGGLLASLAALIGLVGLLMWLVSAVLSSEEENSPGQVLRAAVLLPLAVPGTALSLLITLAGVTLIVAVVPVLGVLCGASAAMLLTELLVSTRRQLLTHHLAGA</sequence>
<keyword evidence="3" id="KW-1185">Reference proteome</keyword>
<evidence type="ECO:0000313" key="2">
    <source>
        <dbReference type="EMBL" id="ACU86696.1"/>
    </source>
</evidence>
<feature type="transmembrane region" description="Helical" evidence="1">
    <location>
        <begin position="107"/>
        <end position="129"/>
    </location>
</feature>
<keyword evidence="1" id="KW-1133">Transmembrane helix</keyword>
<dbReference type="KEGG" id="bfa:Bfae_29350"/>
<keyword evidence="1" id="KW-0812">Transmembrane</keyword>
<dbReference type="PATRIC" id="fig|446465.5.peg.2899"/>
<name>C7MA26_BRAFD</name>